<proteinExistence type="predicted"/>
<organism evidence="1 2">
    <name type="scientific">Araneus ventricosus</name>
    <name type="common">Orbweaver spider</name>
    <name type="synonym">Epeira ventricosa</name>
    <dbReference type="NCBI Taxonomy" id="182803"/>
    <lineage>
        <taxon>Eukaryota</taxon>
        <taxon>Metazoa</taxon>
        <taxon>Ecdysozoa</taxon>
        <taxon>Arthropoda</taxon>
        <taxon>Chelicerata</taxon>
        <taxon>Arachnida</taxon>
        <taxon>Araneae</taxon>
        <taxon>Araneomorphae</taxon>
        <taxon>Entelegynae</taxon>
        <taxon>Araneoidea</taxon>
        <taxon>Araneidae</taxon>
        <taxon>Araneus</taxon>
    </lineage>
</organism>
<accession>A0A4Y2SGZ0</accession>
<evidence type="ECO:0000313" key="2">
    <source>
        <dbReference type="Proteomes" id="UP000499080"/>
    </source>
</evidence>
<keyword evidence="2" id="KW-1185">Reference proteome</keyword>
<protein>
    <submittedName>
        <fullName evidence="1">Uncharacterized protein</fullName>
    </submittedName>
</protein>
<reference evidence="1 2" key="1">
    <citation type="journal article" date="2019" name="Sci. Rep.">
        <title>Orb-weaving spider Araneus ventricosus genome elucidates the spidroin gene catalogue.</title>
        <authorList>
            <person name="Kono N."/>
            <person name="Nakamura H."/>
            <person name="Ohtoshi R."/>
            <person name="Moran D.A.P."/>
            <person name="Shinohara A."/>
            <person name="Yoshida Y."/>
            <person name="Fujiwara M."/>
            <person name="Mori M."/>
            <person name="Tomita M."/>
            <person name="Arakawa K."/>
        </authorList>
    </citation>
    <scope>NUCLEOTIDE SEQUENCE [LARGE SCALE GENOMIC DNA]</scope>
</reference>
<feature type="non-terminal residue" evidence="1">
    <location>
        <position position="39"/>
    </location>
</feature>
<gene>
    <name evidence="1" type="ORF">AVEN_104521_1</name>
</gene>
<dbReference type="EMBL" id="BGPR01021788">
    <property type="protein sequence ID" value="GBN87397.1"/>
    <property type="molecule type" value="Genomic_DNA"/>
</dbReference>
<comment type="caution">
    <text evidence="1">The sequence shown here is derived from an EMBL/GenBank/DDBJ whole genome shotgun (WGS) entry which is preliminary data.</text>
</comment>
<dbReference type="Proteomes" id="UP000499080">
    <property type="component" value="Unassembled WGS sequence"/>
</dbReference>
<sequence length="39" mass="4044">MTGPPQGFRAEGSLPGLSMLRVVTVPGDFLMCIGSGYNS</sequence>
<evidence type="ECO:0000313" key="1">
    <source>
        <dbReference type="EMBL" id="GBN87397.1"/>
    </source>
</evidence>
<dbReference type="AlphaFoldDB" id="A0A4Y2SGZ0"/>
<name>A0A4Y2SGZ0_ARAVE</name>